<dbReference type="InterPro" id="IPR041698">
    <property type="entry name" value="Methyltransf_25"/>
</dbReference>
<sequence>MRRSFTFAIALVALSAGIVMTTALLYLGNQQHLPHVSLPVAAAITGFFAMLIGWRLLPAWWRPVLLIAPLATVLSFTINPWWFFGLSVVLIALQWNAIFTRIPLYRSDRIVGESLSRYMTLHQYQSLLDIGCGDGRLVMHLAKLHPERQFVGIESAPVLYLLARWRCRNLSNCEIRFGDFWKISWTPFDVVFAFLSPEPMLWVWRKAERDMRRESALLSLAFSVPGIEEDEILPAHQFDLFVYAHRTHRSAEAENAKQDAKVSALSSI</sequence>
<evidence type="ECO:0000259" key="5">
    <source>
        <dbReference type="Pfam" id="PF13649"/>
    </source>
</evidence>
<keyword evidence="2" id="KW-0808">Transferase</keyword>
<reference evidence="6 7" key="1">
    <citation type="submission" date="2016-06" db="EMBL/GenBank/DDBJ databases">
        <title>Insight into the functional genes involving in sulfur oxidation in Pearl River water.</title>
        <authorList>
            <person name="Luo J."/>
            <person name="Tan X."/>
            <person name="Lin W."/>
        </authorList>
    </citation>
    <scope>NUCLEOTIDE SEQUENCE [LARGE SCALE GENOMIC DNA]</scope>
    <source>
        <strain evidence="6 7">LS2</strain>
    </source>
</reference>
<dbReference type="PANTHER" id="PTHR13610">
    <property type="entry name" value="METHYLTRANSFERASE DOMAIN-CONTAINING PROTEIN"/>
    <property type="match status" value="1"/>
</dbReference>
<dbReference type="Proteomes" id="UP000078596">
    <property type="component" value="Chromosome"/>
</dbReference>
<dbReference type="PANTHER" id="PTHR13610:SF11">
    <property type="entry name" value="METHYLTRANSFERASE DOMAIN-CONTAINING PROTEIN"/>
    <property type="match status" value="1"/>
</dbReference>
<evidence type="ECO:0000313" key="7">
    <source>
        <dbReference type="Proteomes" id="UP000078596"/>
    </source>
</evidence>
<proteinExistence type="predicted"/>
<dbReference type="Pfam" id="PF13649">
    <property type="entry name" value="Methyltransf_25"/>
    <property type="match status" value="1"/>
</dbReference>
<dbReference type="KEGG" id="haz:A9404_02720"/>
<evidence type="ECO:0000256" key="1">
    <source>
        <dbReference type="ARBA" id="ARBA00022603"/>
    </source>
</evidence>
<keyword evidence="7" id="KW-1185">Reference proteome</keyword>
<gene>
    <name evidence="6" type="ORF">A9404_02720</name>
</gene>
<accession>A0A191ZEY5</accession>
<keyword evidence="1" id="KW-0489">Methyltransferase</keyword>
<keyword evidence="4" id="KW-1133">Transmembrane helix</keyword>
<keyword evidence="4" id="KW-0472">Membrane</keyword>
<feature type="transmembrane region" description="Helical" evidence="4">
    <location>
        <begin position="6"/>
        <end position="28"/>
    </location>
</feature>
<dbReference type="GO" id="GO:0032259">
    <property type="term" value="P:methylation"/>
    <property type="evidence" value="ECO:0007669"/>
    <property type="project" value="UniProtKB-KW"/>
</dbReference>
<dbReference type="GO" id="GO:0016279">
    <property type="term" value="F:protein-lysine N-methyltransferase activity"/>
    <property type="evidence" value="ECO:0007669"/>
    <property type="project" value="InterPro"/>
</dbReference>
<name>A0A191ZEY5_9GAMM</name>
<evidence type="ECO:0000313" key="6">
    <source>
        <dbReference type="EMBL" id="ANJ66434.1"/>
    </source>
</evidence>
<dbReference type="RefSeq" id="WP_066098434.1">
    <property type="nucleotide sequence ID" value="NZ_CP016027.1"/>
</dbReference>
<dbReference type="InterPro" id="IPR029063">
    <property type="entry name" value="SAM-dependent_MTases_sf"/>
</dbReference>
<keyword evidence="4" id="KW-0812">Transmembrane</keyword>
<feature type="transmembrane region" description="Helical" evidence="4">
    <location>
        <begin position="40"/>
        <end position="61"/>
    </location>
</feature>
<evidence type="ECO:0000256" key="2">
    <source>
        <dbReference type="ARBA" id="ARBA00022679"/>
    </source>
</evidence>
<dbReference type="AlphaFoldDB" id="A0A191ZEY5"/>
<organism evidence="6 7">
    <name type="scientific">Halothiobacillus diazotrophicus</name>
    <dbReference type="NCBI Taxonomy" id="1860122"/>
    <lineage>
        <taxon>Bacteria</taxon>
        <taxon>Pseudomonadati</taxon>
        <taxon>Pseudomonadota</taxon>
        <taxon>Gammaproteobacteria</taxon>
        <taxon>Chromatiales</taxon>
        <taxon>Halothiobacillaceae</taxon>
        <taxon>Halothiobacillus</taxon>
    </lineage>
</organism>
<evidence type="ECO:0000256" key="4">
    <source>
        <dbReference type="SAM" id="Phobius"/>
    </source>
</evidence>
<evidence type="ECO:0000256" key="3">
    <source>
        <dbReference type="ARBA" id="ARBA00022691"/>
    </source>
</evidence>
<dbReference type="OrthoDB" id="5611641at2"/>
<dbReference type="Gene3D" id="3.40.50.150">
    <property type="entry name" value="Vaccinia Virus protein VP39"/>
    <property type="match status" value="1"/>
</dbReference>
<dbReference type="SUPFAM" id="SSF53335">
    <property type="entry name" value="S-adenosyl-L-methionine-dependent methyltransferases"/>
    <property type="match status" value="1"/>
</dbReference>
<keyword evidence="3" id="KW-0949">S-adenosyl-L-methionine</keyword>
<dbReference type="InterPro" id="IPR026170">
    <property type="entry name" value="FAM173A/B"/>
</dbReference>
<feature type="domain" description="Methyltransferase" evidence="5">
    <location>
        <begin position="128"/>
        <end position="196"/>
    </location>
</feature>
<protein>
    <recommendedName>
        <fullName evidence="5">Methyltransferase domain-containing protein</fullName>
    </recommendedName>
</protein>
<dbReference type="CDD" id="cd02440">
    <property type="entry name" value="AdoMet_MTases"/>
    <property type="match status" value="1"/>
</dbReference>
<dbReference type="STRING" id="1860122.A9404_02720"/>
<dbReference type="EMBL" id="CP016027">
    <property type="protein sequence ID" value="ANJ66434.1"/>
    <property type="molecule type" value="Genomic_DNA"/>
</dbReference>